<feature type="transmembrane region" description="Helical" evidence="7">
    <location>
        <begin position="70"/>
        <end position="89"/>
    </location>
</feature>
<gene>
    <name evidence="8" type="ORF">C7I84_10260</name>
</gene>
<protein>
    <recommendedName>
        <fullName evidence="10">DoxX family protein</fullName>
    </recommendedName>
</protein>
<feature type="transmembrane region" description="Helical" evidence="7">
    <location>
        <begin position="109"/>
        <end position="128"/>
    </location>
</feature>
<evidence type="ECO:0000256" key="6">
    <source>
        <dbReference type="ARBA" id="ARBA00023136"/>
    </source>
</evidence>
<evidence type="ECO:0008006" key="10">
    <source>
        <dbReference type="Google" id="ProtNLM"/>
    </source>
</evidence>
<sequence length="133" mass="13426">MPVDAAALIARFLLACVFLPNGIMKLTDIPATAGYFAGLGLPAPLALAWAAGLFELIAGLCVVAGLQTRIAAVLLAAFCLIAGALGHAGQDGDDPALAFMHMQALLKDIGLAGGFLALALAGPGRFSIDVAWP</sequence>
<dbReference type="InterPro" id="IPR051907">
    <property type="entry name" value="DoxX-like_oxidoreductase"/>
</dbReference>
<evidence type="ECO:0000256" key="4">
    <source>
        <dbReference type="ARBA" id="ARBA00022692"/>
    </source>
</evidence>
<evidence type="ECO:0000256" key="5">
    <source>
        <dbReference type="ARBA" id="ARBA00022989"/>
    </source>
</evidence>
<dbReference type="OrthoDB" id="9810206at2"/>
<dbReference type="PANTHER" id="PTHR33452:SF1">
    <property type="entry name" value="INNER MEMBRANE PROTEIN YPHA-RELATED"/>
    <property type="match status" value="1"/>
</dbReference>
<name>A0A2P7SEY4_9HYPH</name>
<dbReference type="GO" id="GO:0005886">
    <property type="term" value="C:plasma membrane"/>
    <property type="evidence" value="ECO:0007669"/>
    <property type="project" value="UniProtKB-SubCell"/>
</dbReference>
<evidence type="ECO:0000256" key="3">
    <source>
        <dbReference type="ARBA" id="ARBA00022475"/>
    </source>
</evidence>
<accession>A0A2P7SEY4</accession>
<dbReference type="RefSeq" id="WP_106772081.1">
    <property type="nucleotide sequence ID" value="NZ_PXYK01000008.1"/>
</dbReference>
<feature type="transmembrane region" description="Helical" evidence="7">
    <location>
        <begin position="41"/>
        <end position="63"/>
    </location>
</feature>
<dbReference type="InterPro" id="IPR032808">
    <property type="entry name" value="DoxX"/>
</dbReference>
<comment type="subcellular location">
    <subcellularLocation>
        <location evidence="1">Cell membrane</location>
        <topology evidence="1">Multi-pass membrane protein</topology>
    </subcellularLocation>
</comment>
<keyword evidence="6 7" id="KW-0472">Membrane</keyword>
<organism evidence="8 9">
    <name type="scientific">Kumtagia ephedrae</name>
    <dbReference type="NCBI Taxonomy" id="2116701"/>
    <lineage>
        <taxon>Bacteria</taxon>
        <taxon>Pseudomonadati</taxon>
        <taxon>Pseudomonadota</taxon>
        <taxon>Alphaproteobacteria</taxon>
        <taxon>Hyphomicrobiales</taxon>
        <taxon>Phyllobacteriaceae</taxon>
        <taxon>Kumtagia</taxon>
    </lineage>
</organism>
<dbReference type="Proteomes" id="UP000241229">
    <property type="component" value="Unassembled WGS sequence"/>
</dbReference>
<dbReference type="Pfam" id="PF07681">
    <property type="entry name" value="DoxX"/>
    <property type="match status" value="1"/>
</dbReference>
<evidence type="ECO:0000256" key="2">
    <source>
        <dbReference type="ARBA" id="ARBA00006679"/>
    </source>
</evidence>
<evidence type="ECO:0000313" key="8">
    <source>
        <dbReference type="EMBL" id="PSJ61076.1"/>
    </source>
</evidence>
<dbReference type="EMBL" id="PXYK01000008">
    <property type="protein sequence ID" value="PSJ61076.1"/>
    <property type="molecule type" value="Genomic_DNA"/>
</dbReference>
<keyword evidence="3" id="KW-1003">Cell membrane</keyword>
<dbReference type="AlphaFoldDB" id="A0A2P7SEY4"/>
<comment type="caution">
    <text evidence="8">The sequence shown here is derived from an EMBL/GenBank/DDBJ whole genome shotgun (WGS) entry which is preliminary data.</text>
</comment>
<keyword evidence="4 7" id="KW-0812">Transmembrane</keyword>
<comment type="similarity">
    <text evidence="2">Belongs to the DoxX family.</text>
</comment>
<proteinExistence type="inferred from homology"/>
<reference evidence="8 9" key="1">
    <citation type="submission" date="2018-03" db="EMBL/GenBank/DDBJ databases">
        <title>The draft genome of Mesorhizobium sp. 6GN-30.</title>
        <authorList>
            <person name="Liu L."/>
            <person name="Li L."/>
            <person name="Wang T."/>
            <person name="Zhang X."/>
            <person name="Liang L."/>
        </authorList>
    </citation>
    <scope>NUCLEOTIDE SEQUENCE [LARGE SCALE GENOMIC DNA]</scope>
    <source>
        <strain evidence="8 9">6GN30</strain>
    </source>
</reference>
<keyword evidence="5 7" id="KW-1133">Transmembrane helix</keyword>
<evidence type="ECO:0000256" key="7">
    <source>
        <dbReference type="SAM" id="Phobius"/>
    </source>
</evidence>
<evidence type="ECO:0000256" key="1">
    <source>
        <dbReference type="ARBA" id="ARBA00004651"/>
    </source>
</evidence>
<dbReference type="PANTHER" id="PTHR33452">
    <property type="entry name" value="OXIDOREDUCTASE CATD-RELATED"/>
    <property type="match status" value="1"/>
</dbReference>
<keyword evidence="9" id="KW-1185">Reference proteome</keyword>
<evidence type="ECO:0000313" key="9">
    <source>
        <dbReference type="Proteomes" id="UP000241229"/>
    </source>
</evidence>